<comment type="caution">
    <text evidence="2">The sequence shown here is derived from an EMBL/GenBank/DDBJ whole genome shotgun (WGS) entry which is preliminary data.</text>
</comment>
<feature type="compositionally biased region" description="Low complexity" evidence="1">
    <location>
        <begin position="200"/>
        <end position="212"/>
    </location>
</feature>
<feature type="compositionally biased region" description="Basic and acidic residues" evidence="1">
    <location>
        <begin position="267"/>
        <end position="286"/>
    </location>
</feature>
<name>A0AAD6Y5Q0_9AGAR</name>
<evidence type="ECO:0000313" key="3">
    <source>
        <dbReference type="Proteomes" id="UP001219525"/>
    </source>
</evidence>
<keyword evidence="3" id="KW-1185">Reference proteome</keyword>
<sequence>MPREANRSQVTAAEVTVEMVQYWPPEVNVLGVRVTSRNTPDARRQTAKSTSTFRPTVSRVQIRELAAYVHGTPAALATTCRGLDATNCANYTGVTNVTDESIAPITGKFPAVLCSKTTVYTILADVICVLAASWKAGRHWMGTCHELQQTLSAVAALSGRCGAAAHLVWQARTTATRSTARARALYVLTLTCFSSGAQNTSPTARTTPTRSTYPYDVPSNSGGFSSGGTGHQERSLRVCAGASAAWGVESESMRRAVPGGGGAGRQKRAERTQGRQRRGDELRDVHGGGALQCKGHEEPELLRRESQLCGELDDRIELCLREVRRRRGNGSAEVRREALLLGPAATAAARARTWRWHRRQTH</sequence>
<organism evidence="2 3">
    <name type="scientific">Mycena pura</name>
    <dbReference type="NCBI Taxonomy" id="153505"/>
    <lineage>
        <taxon>Eukaryota</taxon>
        <taxon>Fungi</taxon>
        <taxon>Dikarya</taxon>
        <taxon>Basidiomycota</taxon>
        <taxon>Agaricomycotina</taxon>
        <taxon>Agaricomycetes</taxon>
        <taxon>Agaricomycetidae</taxon>
        <taxon>Agaricales</taxon>
        <taxon>Marasmiineae</taxon>
        <taxon>Mycenaceae</taxon>
        <taxon>Mycena</taxon>
    </lineage>
</organism>
<gene>
    <name evidence="2" type="ORF">GGX14DRAFT_400606</name>
</gene>
<evidence type="ECO:0000313" key="2">
    <source>
        <dbReference type="EMBL" id="KAJ7200611.1"/>
    </source>
</evidence>
<protein>
    <submittedName>
        <fullName evidence="2">Uncharacterized protein</fullName>
    </submittedName>
</protein>
<feature type="region of interest" description="Disordered" evidence="1">
    <location>
        <begin position="197"/>
        <end position="230"/>
    </location>
</feature>
<reference evidence="2" key="1">
    <citation type="submission" date="2023-03" db="EMBL/GenBank/DDBJ databases">
        <title>Massive genome expansion in bonnet fungi (Mycena s.s.) driven by repeated elements and novel gene families across ecological guilds.</title>
        <authorList>
            <consortium name="Lawrence Berkeley National Laboratory"/>
            <person name="Harder C.B."/>
            <person name="Miyauchi S."/>
            <person name="Viragh M."/>
            <person name="Kuo A."/>
            <person name="Thoen E."/>
            <person name="Andreopoulos B."/>
            <person name="Lu D."/>
            <person name="Skrede I."/>
            <person name="Drula E."/>
            <person name="Henrissat B."/>
            <person name="Morin E."/>
            <person name="Kohler A."/>
            <person name="Barry K."/>
            <person name="LaButti K."/>
            <person name="Morin E."/>
            <person name="Salamov A."/>
            <person name="Lipzen A."/>
            <person name="Mereny Z."/>
            <person name="Hegedus B."/>
            <person name="Baldrian P."/>
            <person name="Stursova M."/>
            <person name="Weitz H."/>
            <person name="Taylor A."/>
            <person name="Grigoriev I.V."/>
            <person name="Nagy L.G."/>
            <person name="Martin F."/>
            <person name="Kauserud H."/>
        </authorList>
    </citation>
    <scope>NUCLEOTIDE SEQUENCE</scope>
    <source>
        <strain evidence="2">9144</strain>
    </source>
</reference>
<dbReference type="AlphaFoldDB" id="A0AAD6Y5Q0"/>
<feature type="region of interest" description="Disordered" evidence="1">
    <location>
        <begin position="254"/>
        <end position="288"/>
    </location>
</feature>
<evidence type="ECO:0000256" key="1">
    <source>
        <dbReference type="SAM" id="MobiDB-lite"/>
    </source>
</evidence>
<dbReference type="EMBL" id="JARJCW010000062">
    <property type="protein sequence ID" value="KAJ7200611.1"/>
    <property type="molecule type" value="Genomic_DNA"/>
</dbReference>
<proteinExistence type="predicted"/>
<accession>A0AAD6Y5Q0</accession>
<dbReference type="Proteomes" id="UP001219525">
    <property type="component" value="Unassembled WGS sequence"/>
</dbReference>